<organism evidence="3 4">
    <name type="scientific">Tribonema minus</name>
    <dbReference type="NCBI Taxonomy" id="303371"/>
    <lineage>
        <taxon>Eukaryota</taxon>
        <taxon>Sar</taxon>
        <taxon>Stramenopiles</taxon>
        <taxon>Ochrophyta</taxon>
        <taxon>PX clade</taxon>
        <taxon>Xanthophyceae</taxon>
        <taxon>Tribonematales</taxon>
        <taxon>Tribonemataceae</taxon>
        <taxon>Tribonema</taxon>
    </lineage>
</organism>
<dbReference type="CDD" id="cd01767">
    <property type="entry name" value="UBX"/>
    <property type="match status" value="1"/>
</dbReference>
<reference evidence="3" key="1">
    <citation type="submission" date="2021-02" db="EMBL/GenBank/DDBJ databases">
        <title>First Annotated Genome of the Yellow-green Alga Tribonema minus.</title>
        <authorList>
            <person name="Mahan K.M."/>
        </authorList>
    </citation>
    <scope>NUCLEOTIDE SEQUENCE</scope>
    <source>
        <strain evidence="3">UTEX B ZZ1240</strain>
    </source>
</reference>
<dbReference type="InterPro" id="IPR001012">
    <property type="entry name" value="UBX_dom"/>
</dbReference>
<feature type="compositionally biased region" description="Basic and acidic residues" evidence="1">
    <location>
        <begin position="301"/>
        <end position="310"/>
    </location>
</feature>
<evidence type="ECO:0000259" key="2">
    <source>
        <dbReference type="PROSITE" id="PS50033"/>
    </source>
</evidence>
<feature type="compositionally biased region" description="Low complexity" evidence="1">
    <location>
        <begin position="318"/>
        <end position="334"/>
    </location>
</feature>
<gene>
    <name evidence="3" type="ORF">JKP88DRAFT_339562</name>
</gene>
<dbReference type="GO" id="GO:0043130">
    <property type="term" value="F:ubiquitin binding"/>
    <property type="evidence" value="ECO:0007669"/>
    <property type="project" value="TreeGrafter"/>
</dbReference>
<evidence type="ECO:0000313" key="3">
    <source>
        <dbReference type="EMBL" id="KAG5175032.1"/>
    </source>
</evidence>
<name>A0A836C7L2_9STRA</name>
<proteinExistence type="predicted"/>
<dbReference type="Proteomes" id="UP000664859">
    <property type="component" value="Unassembled WGS sequence"/>
</dbReference>
<feature type="compositionally biased region" description="Polar residues" evidence="1">
    <location>
        <begin position="183"/>
        <end position="193"/>
    </location>
</feature>
<keyword evidence="4" id="KW-1185">Reference proteome</keyword>
<dbReference type="AlphaFoldDB" id="A0A836C7L2"/>
<dbReference type="Pfam" id="PF00789">
    <property type="entry name" value="UBX"/>
    <property type="match status" value="1"/>
</dbReference>
<sequence>MGAADVDAALEGGVDWRLRQQLLLGSLATVAAAFLLQSLAAHAARWVTRRRREAKQAAQVLQDLRARQRAPPPPPPLPPHPRNSAPSAVAVFEAFSLSALQERHTALSSSSHLKEGAAVSAAETDVAAAAAAAATAAAAGAAAAPSRPGDIFAVHERQCADARQRMAEMGSGTPTEHDDHQRVNGQQRSQQGSRVDAAGATSPAVPDGPANLKLNSPPDSPAVKTWSLDGDIAAALQYGAGLGGVLSTDAGDGDAQQTAAAARRELLLQQDLAYAVSLEADRQRDRDTAATLSSPAGATERCNEDAERCHSAPSNGQLHSPAASISALPAPTLSEELPHEPPANFDNTHGGAAAGTGEGEGVVRVCFKCGGARIVRRFAASSRVSDLYAYVRRARLAQGRWELRRSYPQEALSDDSMSQQTIEDFGLADAVLIVQPLE</sequence>
<dbReference type="InterPro" id="IPR050730">
    <property type="entry name" value="UBX_domain-protein"/>
</dbReference>
<dbReference type="Gene3D" id="3.10.20.90">
    <property type="entry name" value="Phosphatidylinositol 3-kinase Catalytic Subunit, Chain A, domain 1"/>
    <property type="match status" value="1"/>
</dbReference>
<feature type="region of interest" description="Disordered" evidence="1">
    <location>
        <begin position="166"/>
        <end position="218"/>
    </location>
</feature>
<accession>A0A836C7L2</accession>
<feature type="region of interest" description="Disordered" evidence="1">
    <location>
        <begin position="64"/>
        <end position="85"/>
    </location>
</feature>
<dbReference type="EMBL" id="JAFCMP010000555">
    <property type="protein sequence ID" value="KAG5175032.1"/>
    <property type="molecule type" value="Genomic_DNA"/>
</dbReference>
<dbReference type="InterPro" id="IPR029071">
    <property type="entry name" value="Ubiquitin-like_domsf"/>
</dbReference>
<comment type="caution">
    <text evidence="3">The sequence shown here is derived from an EMBL/GenBank/DDBJ whole genome shotgun (WGS) entry which is preliminary data.</text>
</comment>
<dbReference type="PANTHER" id="PTHR23322">
    <property type="entry name" value="FAS-ASSOCIATED PROTEIN"/>
    <property type="match status" value="1"/>
</dbReference>
<protein>
    <recommendedName>
        <fullName evidence="2">UBX domain-containing protein</fullName>
    </recommendedName>
</protein>
<feature type="domain" description="UBX" evidence="2">
    <location>
        <begin position="371"/>
        <end position="435"/>
    </location>
</feature>
<dbReference type="SUPFAM" id="SSF54236">
    <property type="entry name" value="Ubiquitin-like"/>
    <property type="match status" value="1"/>
</dbReference>
<dbReference type="PROSITE" id="PS50033">
    <property type="entry name" value="UBX"/>
    <property type="match status" value="1"/>
</dbReference>
<evidence type="ECO:0000313" key="4">
    <source>
        <dbReference type="Proteomes" id="UP000664859"/>
    </source>
</evidence>
<evidence type="ECO:0000256" key="1">
    <source>
        <dbReference type="SAM" id="MobiDB-lite"/>
    </source>
</evidence>
<feature type="compositionally biased region" description="Pro residues" evidence="1">
    <location>
        <begin position="70"/>
        <end position="81"/>
    </location>
</feature>
<feature type="region of interest" description="Disordered" evidence="1">
    <location>
        <begin position="281"/>
        <end position="353"/>
    </location>
</feature>